<keyword evidence="9" id="KW-1185">Reference proteome</keyword>
<feature type="transmembrane region" description="Helical" evidence="6">
    <location>
        <begin position="149"/>
        <end position="168"/>
    </location>
</feature>
<accession>A0ABY6ZC69</accession>
<dbReference type="InterPro" id="IPR049453">
    <property type="entry name" value="Memb_transporter_dom"/>
</dbReference>
<feature type="transmembrane region" description="Helical" evidence="6">
    <location>
        <begin position="365"/>
        <end position="383"/>
    </location>
</feature>
<keyword evidence="4 6" id="KW-0472">Membrane</keyword>
<feature type="transmembrane region" description="Helical" evidence="6">
    <location>
        <begin position="55"/>
        <end position="88"/>
    </location>
</feature>
<reference evidence="8" key="1">
    <citation type="submission" date="2022-08" db="EMBL/GenBank/DDBJ databases">
        <title>Alicyclobacillus fastidiosus DSM 17978, complete genome.</title>
        <authorList>
            <person name="Wang Q."/>
            <person name="Cai R."/>
            <person name="Wang Z."/>
        </authorList>
    </citation>
    <scope>NUCLEOTIDE SEQUENCE</scope>
    <source>
        <strain evidence="8">DSM 17978</strain>
    </source>
</reference>
<evidence type="ECO:0000313" key="9">
    <source>
        <dbReference type="Proteomes" id="UP001164761"/>
    </source>
</evidence>
<dbReference type="RefSeq" id="WP_268004226.1">
    <property type="nucleotide sequence ID" value="NZ_BSUT01000001.1"/>
</dbReference>
<keyword evidence="2 6" id="KW-0812">Transmembrane</keyword>
<feature type="transmembrane region" description="Helical" evidence="6">
    <location>
        <begin position="174"/>
        <end position="193"/>
    </location>
</feature>
<evidence type="ECO:0000256" key="4">
    <source>
        <dbReference type="ARBA" id="ARBA00023136"/>
    </source>
</evidence>
<gene>
    <name evidence="8" type="ORF">NZD89_18410</name>
</gene>
<name>A0ABY6ZC69_9BACL</name>
<comment type="subcellular location">
    <subcellularLocation>
        <location evidence="1">Membrane</location>
        <topology evidence="1">Multi-pass membrane protein</topology>
    </subcellularLocation>
</comment>
<proteinExistence type="predicted"/>
<keyword evidence="3 6" id="KW-1133">Transmembrane helix</keyword>
<dbReference type="Proteomes" id="UP001164761">
    <property type="component" value="Chromosome"/>
</dbReference>
<evidence type="ECO:0000259" key="7">
    <source>
        <dbReference type="Pfam" id="PF13515"/>
    </source>
</evidence>
<feature type="transmembrane region" description="Helical" evidence="6">
    <location>
        <begin position="489"/>
        <end position="507"/>
    </location>
</feature>
<evidence type="ECO:0000313" key="8">
    <source>
        <dbReference type="EMBL" id="WAH40330.1"/>
    </source>
</evidence>
<evidence type="ECO:0000256" key="5">
    <source>
        <dbReference type="SAM" id="MobiDB-lite"/>
    </source>
</evidence>
<feature type="domain" description="Integral membrane bound transporter" evidence="7">
    <location>
        <begin position="376"/>
        <end position="501"/>
    </location>
</feature>
<protein>
    <submittedName>
        <fullName evidence="8">FUSC family protein</fullName>
    </submittedName>
</protein>
<evidence type="ECO:0000256" key="2">
    <source>
        <dbReference type="ARBA" id="ARBA00022692"/>
    </source>
</evidence>
<feature type="region of interest" description="Disordered" evidence="5">
    <location>
        <begin position="1"/>
        <end position="33"/>
    </location>
</feature>
<organism evidence="8 9">
    <name type="scientific">Alicyclobacillus fastidiosus</name>
    <dbReference type="NCBI Taxonomy" id="392011"/>
    <lineage>
        <taxon>Bacteria</taxon>
        <taxon>Bacillati</taxon>
        <taxon>Bacillota</taxon>
        <taxon>Bacilli</taxon>
        <taxon>Bacillales</taxon>
        <taxon>Alicyclobacillaceae</taxon>
        <taxon>Alicyclobacillus</taxon>
    </lineage>
</organism>
<evidence type="ECO:0000256" key="3">
    <source>
        <dbReference type="ARBA" id="ARBA00022989"/>
    </source>
</evidence>
<feature type="compositionally biased region" description="Low complexity" evidence="5">
    <location>
        <begin position="9"/>
        <end position="20"/>
    </location>
</feature>
<evidence type="ECO:0000256" key="1">
    <source>
        <dbReference type="ARBA" id="ARBA00004141"/>
    </source>
</evidence>
<dbReference type="Pfam" id="PF13515">
    <property type="entry name" value="FUSC_2"/>
    <property type="match status" value="1"/>
</dbReference>
<feature type="transmembrane region" description="Helical" evidence="6">
    <location>
        <begin position="457"/>
        <end position="477"/>
    </location>
</feature>
<evidence type="ECO:0000256" key="6">
    <source>
        <dbReference type="SAM" id="Phobius"/>
    </source>
</evidence>
<sequence>MKQTDEHLGGSTTGETGEAGLRTGRELPPPPTRAGIRGAFQIRTVPYPWRRATRAAISMGLTVTVGALVGNLSWALITSMGAFTAIYAGAEPYAQRAVKCASVAVGLSLALGIGTLLAGSVWGIAIALCVVCAGATFFCGAWRVPVPSAYFFILVGAVGTGMPVEPAAAPFRAALVLLGGAIAWLVSMAGWVVNAHGPETRAVGSAFRSVADFLASVGTPSNDAMRHQATIALRDALEAVTGGELRWRRTKEAYRLYLLVQEANALFLCGIQLTLENRPVSPLLAQAVRTLGARVGRTEESAPIEIPTITYDTEVRRRMAKHLEAAVGIAVGSTPIPDGGEVPEGRSLGNELRGAFRKESLVRPATMRIGVAVVVSTLVAWALGNPRPYWVPLTCACVLQGATMVASVHRTVQRALGTTVGVLIAGGILALKPPLVLVVAAIVVLQLIVELLIVRNYGLAVVFITPLPILLIELGHAQMSVAALIEARFFDTMVGCALGLLASLLLWRRASSSRVRPVIAQVIYAVDDVLRSCARPGVKPPREVSLSRRAALQAALINLRLVYDSAINELPNNGIALESLWPVVVSTQRLGYLALAMTGVRGERPQVSDAERATLAHLVRSAETGRPPIQNVPSSAAQTAFGEEIASLRDGLVTAATAL</sequence>
<feature type="transmembrane region" description="Helical" evidence="6">
    <location>
        <begin position="420"/>
        <end position="445"/>
    </location>
</feature>
<dbReference type="EMBL" id="CP104067">
    <property type="protein sequence ID" value="WAH40330.1"/>
    <property type="molecule type" value="Genomic_DNA"/>
</dbReference>